<evidence type="ECO:0000313" key="6">
    <source>
        <dbReference type="Proteomes" id="UP000267096"/>
    </source>
</evidence>
<dbReference type="InterPro" id="IPR001055">
    <property type="entry name" value="Adrenodoxin-like"/>
</dbReference>
<evidence type="ECO:0000256" key="4">
    <source>
        <dbReference type="ARBA" id="ARBA00023014"/>
    </source>
</evidence>
<sequence>MLWLRVVRPLITTGGHTFKRALSSKAPGIKVKFVSAEGTHEGVGNVGDSLLDVVVNSDLPLDGFGACEGTLACSPDLSETSRLGCQVKLSEEDRPEITVEVPSIVRDARLDS</sequence>
<dbReference type="SUPFAM" id="SSF54292">
    <property type="entry name" value="2Fe-2S ferredoxin-like"/>
    <property type="match status" value="1"/>
</dbReference>
<protein>
    <submittedName>
        <fullName evidence="7">Adrenodoxin, mitochondrial (inferred by orthology to a human protein)</fullName>
    </submittedName>
</protein>
<dbReference type="GO" id="GO:0051537">
    <property type="term" value="F:2 iron, 2 sulfur cluster binding"/>
    <property type="evidence" value="ECO:0007669"/>
    <property type="project" value="UniProtKB-KW"/>
</dbReference>
<dbReference type="PANTHER" id="PTHR23426:SF76">
    <property type="entry name" value="ADRENODOXIN-LIKE PROTEIN 2, MITOCHONDRIAL"/>
    <property type="match status" value="1"/>
</dbReference>
<evidence type="ECO:0000313" key="7">
    <source>
        <dbReference type="WBParaSite" id="ASIM_0000071401-mRNA-1"/>
    </source>
</evidence>
<dbReference type="Proteomes" id="UP000267096">
    <property type="component" value="Unassembled WGS sequence"/>
</dbReference>
<dbReference type="GO" id="GO:0046872">
    <property type="term" value="F:metal ion binding"/>
    <property type="evidence" value="ECO:0007669"/>
    <property type="project" value="UniProtKB-KW"/>
</dbReference>
<reference evidence="5 6" key="2">
    <citation type="submission" date="2018-11" db="EMBL/GenBank/DDBJ databases">
        <authorList>
            <consortium name="Pathogen Informatics"/>
        </authorList>
    </citation>
    <scope>NUCLEOTIDE SEQUENCE [LARGE SCALE GENOMIC DNA]</scope>
</reference>
<dbReference type="InterPro" id="IPR036010">
    <property type="entry name" value="2Fe-2S_ferredoxin-like_sf"/>
</dbReference>
<dbReference type="EMBL" id="UYRR01000451">
    <property type="protein sequence ID" value="VDK17903.1"/>
    <property type="molecule type" value="Genomic_DNA"/>
</dbReference>
<keyword evidence="4" id="KW-0411">Iron-sulfur</keyword>
<dbReference type="AlphaFoldDB" id="A0A0M3IZN1"/>
<dbReference type="GO" id="GO:0009055">
    <property type="term" value="F:electron transfer activity"/>
    <property type="evidence" value="ECO:0007669"/>
    <property type="project" value="TreeGrafter"/>
</dbReference>
<evidence type="ECO:0000313" key="5">
    <source>
        <dbReference type="EMBL" id="VDK17903.1"/>
    </source>
</evidence>
<name>A0A0M3IZN1_ANISI</name>
<dbReference type="Gene3D" id="3.10.20.30">
    <property type="match status" value="2"/>
</dbReference>
<evidence type="ECO:0000256" key="1">
    <source>
        <dbReference type="ARBA" id="ARBA00022714"/>
    </source>
</evidence>
<proteinExistence type="predicted"/>
<reference evidence="7" key="1">
    <citation type="submission" date="2017-02" db="UniProtKB">
        <authorList>
            <consortium name="WormBaseParasite"/>
        </authorList>
    </citation>
    <scope>IDENTIFICATION</scope>
</reference>
<dbReference type="WBParaSite" id="ASIM_0000071401-mRNA-1">
    <property type="protein sequence ID" value="ASIM_0000071401-mRNA-1"/>
    <property type="gene ID" value="ASIM_0000071401"/>
</dbReference>
<keyword evidence="3" id="KW-0408">Iron</keyword>
<keyword evidence="6" id="KW-1185">Reference proteome</keyword>
<dbReference type="PANTHER" id="PTHR23426">
    <property type="entry name" value="FERREDOXIN/ADRENODOXIN"/>
    <property type="match status" value="1"/>
</dbReference>
<keyword evidence="2" id="KW-0479">Metal-binding</keyword>
<organism evidence="7">
    <name type="scientific">Anisakis simplex</name>
    <name type="common">Herring worm</name>
    <dbReference type="NCBI Taxonomy" id="6269"/>
    <lineage>
        <taxon>Eukaryota</taxon>
        <taxon>Metazoa</taxon>
        <taxon>Ecdysozoa</taxon>
        <taxon>Nematoda</taxon>
        <taxon>Chromadorea</taxon>
        <taxon>Rhabditida</taxon>
        <taxon>Spirurina</taxon>
        <taxon>Ascaridomorpha</taxon>
        <taxon>Ascaridoidea</taxon>
        <taxon>Anisakidae</taxon>
        <taxon>Anisakis</taxon>
        <taxon>Anisakis simplex complex</taxon>
    </lineage>
</organism>
<evidence type="ECO:0000256" key="2">
    <source>
        <dbReference type="ARBA" id="ARBA00022723"/>
    </source>
</evidence>
<dbReference type="GO" id="GO:0005739">
    <property type="term" value="C:mitochondrion"/>
    <property type="evidence" value="ECO:0007669"/>
    <property type="project" value="TreeGrafter"/>
</dbReference>
<dbReference type="InterPro" id="IPR012675">
    <property type="entry name" value="Beta-grasp_dom_sf"/>
</dbReference>
<gene>
    <name evidence="5" type="ORF">ASIM_LOCUS614</name>
</gene>
<evidence type="ECO:0000256" key="3">
    <source>
        <dbReference type="ARBA" id="ARBA00023004"/>
    </source>
</evidence>
<dbReference type="OrthoDB" id="268593at2759"/>
<keyword evidence="1" id="KW-0001">2Fe-2S</keyword>
<dbReference type="GO" id="GO:0140647">
    <property type="term" value="P:P450-containing electron transport chain"/>
    <property type="evidence" value="ECO:0007669"/>
    <property type="project" value="InterPro"/>
</dbReference>
<accession>A0A0M3IZN1</accession>